<organism evidence="5 6">
    <name type="scientific">Chishuiella changwenlii</name>
    <dbReference type="NCBI Taxonomy" id="1434701"/>
    <lineage>
        <taxon>Bacteria</taxon>
        <taxon>Pseudomonadati</taxon>
        <taxon>Bacteroidota</taxon>
        <taxon>Flavobacteriia</taxon>
        <taxon>Flavobacteriales</taxon>
        <taxon>Weeksellaceae</taxon>
        <taxon>Chishuiella</taxon>
    </lineage>
</organism>
<dbReference type="EMBL" id="BMFL01000012">
    <property type="protein sequence ID" value="GGF02169.1"/>
    <property type="molecule type" value="Genomic_DNA"/>
</dbReference>
<dbReference type="Pfam" id="PF00436">
    <property type="entry name" value="SSB"/>
    <property type="match status" value="1"/>
</dbReference>
<dbReference type="PROSITE" id="PS50935">
    <property type="entry name" value="SSB"/>
    <property type="match status" value="1"/>
</dbReference>
<dbReference type="EMBL" id="FRBH01000003">
    <property type="protein sequence ID" value="SHK75057.1"/>
    <property type="molecule type" value="Genomic_DNA"/>
</dbReference>
<dbReference type="PIRSF" id="PIRSF002070">
    <property type="entry name" value="SSB"/>
    <property type="match status" value="1"/>
</dbReference>
<sequence>MNTLRNSVRLIGNVGNDPEIRTFEDDKKFAKFSLATNESYTNNKSEKIKQTTWHNIVAYGSIVDVIENHVEKGKQLAVEGKLTYREYQDKDGVTQNITEIVIDQIILL</sequence>
<dbReference type="GO" id="GO:0009295">
    <property type="term" value="C:nucleoid"/>
    <property type="evidence" value="ECO:0007669"/>
    <property type="project" value="TreeGrafter"/>
</dbReference>
<evidence type="ECO:0000313" key="5">
    <source>
        <dbReference type="EMBL" id="SHK75057.1"/>
    </source>
</evidence>
<dbReference type="Proteomes" id="UP000184120">
    <property type="component" value="Unassembled WGS sequence"/>
</dbReference>
<dbReference type="AlphaFoldDB" id="A0A1M6V0L7"/>
<evidence type="ECO:0000313" key="4">
    <source>
        <dbReference type="EMBL" id="GGF02169.1"/>
    </source>
</evidence>
<dbReference type="InterPro" id="IPR011344">
    <property type="entry name" value="ssDNA-bd"/>
</dbReference>
<protein>
    <recommendedName>
        <fullName evidence="2 3">Single-stranded DNA-binding protein</fullName>
        <shortName evidence="2">SSB</shortName>
    </recommendedName>
</protein>
<name>A0A1M6V0L7_9FLAO</name>
<dbReference type="SUPFAM" id="SSF50249">
    <property type="entry name" value="Nucleic acid-binding proteins"/>
    <property type="match status" value="1"/>
</dbReference>
<reference evidence="4" key="1">
    <citation type="journal article" date="2014" name="Int. J. Syst. Evol. Microbiol.">
        <title>Complete genome of a new Firmicutes species belonging to the dominant human colonic microbiota ('Ruminococcus bicirculans') reveals two chromosomes and a selective capacity to utilize plant glucans.</title>
        <authorList>
            <consortium name="NISC Comparative Sequencing Program"/>
            <person name="Wegmann U."/>
            <person name="Louis P."/>
            <person name="Goesmann A."/>
            <person name="Henrissat B."/>
            <person name="Duncan S.H."/>
            <person name="Flint H.J."/>
        </authorList>
    </citation>
    <scope>NUCLEOTIDE SEQUENCE</scope>
    <source>
        <strain evidence="4">CGMCC 1.12707</strain>
    </source>
</reference>
<dbReference type="NCBIfam" id="TIGR00621">
    <property type="entry name" value="ssb"/>
    <property type="match status" value="1"/>
</dbReference>
<evidence type="ECO:0000256" key="1">
    <source>
        <dbReference type="ARBA" id="ARBA00023125"/>
    </source>
</evidence>
<gene>
    <name evidence="4" type="ORF">GCM10010984_19570</name>
    <name evidence="5" type="ORF">SAMN05443634_103142</name>
</gene>
<keyword evidence="7" id="KW-1185">Reference proteome</keyword>
<reference evidence="4" key="5">
    <citation type="submission" date="2024-05" db="EMBL/GenBank/DDBJ databases">
        <authorList>
            <person name="Sun Q."/>
            <person name="Zhou Y."/>
        </authorList>
    </citation>
    <scope>NUCLEOTIDE SEQUENCE</scope>
    <source>
        <strain evidence="4">CGMCC 1.12707</strain>
    </source>
</reference>
<dbReference type="Proteomes" id="UP000650994">
    <property type="component" value="Unassembled WGS sequence"/>
</dbReference>
<reference evidence="6" key="2">
    <citation type="submission" date="2016-11" db="EMBL/GenBank/DDBJ databases">
        <authorList>
            <person name="Varghese N."/>
            <person name="Submissions S."/>
        </authorList>
    </citation>
    <scope>NUCLEOTIDE SEQUENCE [LARGE SCALE GENOMIC DNA]</scope>
    <source>
        <strain evidence="6">DSM 27989</strain>
    </source>
</reference>
<evidence type="ECO:0000313" key="7">
    <source>
        <dbReference type="Proteomes" id="UP000650994"/>
    </source>
</evidence>
<dbReference type="InterPro" id="IPR012340">
    <property type="entry name" value="NA-bd_OB-fold"/>
</dbReference>
<dbReference type="PANTHER" id="PTHR10302:SF0">
    <property type="entry name" value="SINGLE-STRANDED DNA-BINDING PROTEIN, MITOCHONDRIAL"/>
    <property type="match status" value="1"/>
</dbReference>
<dbReference type="InterPro" id="IPR000424">
    <property type="entry name" value="Primosome_PriB/ssb"/>
</dbReference>
<comment type="subunit">
    <text evidence="2">Homotetramer.</text>
</comment>
<proteinExistence type="inferred from homology"/>
<dbReference type="Gene3D" id="2.40.50.140">
    <property type="entry name" value="Nucleic acid-binding proteins"/>
    <property type="match status" value="1"/>
</dbReference>
<dbReference type="GO" id="GO:0003697">
    <property type="term" value="F:single-stranded DNA binding"/>
    <property type="evidence" value="ECO:0007669"/>
    <property type="project" value="UniProtKB-UniRule"/>
</dbReference>
<dbReference type="PANTHER" id="PTHR10302">
    <property type="entry name" value="SINGLE-STRANDED DNA-BINDING PROTEIN"/>
    <property type="match status" value="1"/>
</dbReference>
<dbReference type="OrthoDB" id="9809878at2"/>
<evidence type="ECO:0000256" key="2">
    <source>
        <dbReference type="HAMAP-Rule" id="MF_00984"/>
    </source>
</evidence>
<reference evidence="5" key="3">
    <citation type="submission" date="2016-11" db="EMBL/GenBank/DDBJ databases">
        <authorList>
            <person name="Jaros S."/>
            <person name="Januszkiewicz K."/>
            <person name="Wedrychowicz H."/>
        </authorList>
    </citation>
    <scope>NUCLEOTIDE SEQUENCE [LARGE SCALE GENOMIC DNA]</scope>
    <source>
        <strain evidence="5">DSM 27989</strain>
    </source>
</reference>
<evidence type="ECO:0000313" key="6">
    <source>
        <dbReference type="Proteomes" id="UP000184120"/>
    </source>
</evidence>
<dbReference type="CDD" id="cd04496">
    <property type="entry name" value="SSB_OBF"/>
    <property type="match status" value="1"/>
</dbReference>
<dbReference type="HAMAP" id="MF_00984">
    <property type="entry name" value="SSB"/>
    <property type="match status" value="1"/>
</dbReference>
<dbReference type="RefSeq" id="WP_072930065.1">
    <property type="nucleotide sequence ID" value="NZ_BMFL01000012.1"/>
</dbReference>
<comment type="caution">
    <text evidence="2">Lacks conserved residue(s) required for the propagation of feature annotation.</text>
</comment>
<dbReference type="GO" id="GO:0006260">
    <property type="term" value="P:DNA replication"/>
    <property type="evidence" value="ECO:0007669"/>
    <property type="project" value="InterPro"/>
</dbReference>
<dbReference type="STRING" id="1434701.SAMN05443634_103142"/>
<reference evidence="7" key="4">
    <citation type="journal article" date="2019" name="Int. J. Syst. Evol. Microbiol.">
        <title>The Global Catalogue of Microorganisms (GCM) 10K type strain sequencing project: providing services to taxonomists for standard genome sequencing and annotation.</title>
        <authorList>
            <consortium name="The Broad Institute Genomics Platform"/>
            <consortium name="The Broad Institute Genome Sequencing Center for Infectious Disease"/>
            <person name="Wu L."/>
            <person name="Ma J."/>
        </authorList>
    </citation>
    <scope>NUCLEOTIDE SEQUENCE [LARGE SCALE GENOMIC DNA]</scope>
    <source>
        <strain evidence="7">CGMCC 1.12707</strain>
    </source>
</reference>
<accession>A0A1M6V0L7</accession>
<keyword evidence="1 2" id="KW-0238">DNA-binding</keyword>
<evidence type="ECO:0000256" key="3">
    <source>
        <dbReference type="PIRNR" id="PIRNR002070"/>
    </source>
</evidence>